<keyword evidence="2 5" id="KW-0238">DNA-binding</keyword>
<dbReference type="GeneID" id="45577165"/>
<evidence type="ECO:0000259" key="4">
    <source>
        <dbReference type="PROSITE" id="PS50932"/>
    </source>
</evidence>
<dbReference type="SUPFAM" id="SSF53822">
    <property type="entry name" value="Periplasmic binding protein-like I"/>
    <property type="match status" value="1"/>
</dbReference>
<dbReference type="GO" id="GO:0003677">
    <property type="term" value="F:DNA binding"/>
    <property type="evidence" value="ECO:0007669"/>
    <property type="project" value="UniProtKB-KW"/>
</dbReference>
<sequence length="338" mass="36612">MNTSRKKAVTLADVAAAAGVSRSTASRALNHSPRISKGTTERIEALATTMGFVPNAQGRALASGRAEAIAILVTEPLNELFTDPTYGAFIGGITAKLAQTSYLPMLLQASSDDERQRVKRHLECRSFDAVIDISPYTDSYLLDIMNKLHTPGVLLGQITNERYQGMFSVVYSDDTKGAKLAAQTIVDRGRKHPVAIVGPRDNPASQYRIKGYTSVFGTKLSPDSIIYTQWDAAAGFAAMMQILSQKKPVDAVLAGSDRIAVGVLEALKQYNLQVPDDVSVIGFDDHNLAQTTTPSLTTIHQPLYEEGQLAAELAMKMIEGQEPITSILQMKLVIRDSV</sequence>
<feature type="domain" description="HTH lacI-type" evidence="4">
    <location>
        <begin position="9"/>
        <end position="63"/>
    </location>
</feature>
<dbReference type="GO" id="GO:0006355">
    <property type="term" value="P:regulation of DNA-templated transcription"/>
    <property type="evidence" value="ECO:0007669"/>
    <property type="project" value="UniProtKB-ARBA"/>
</dbReference>
<evidence type="ECO:0000256" key="2">
    <source>
        <dbReference type="ARBA" id="ARBA00023125"/>
    </source>
</evidence>
<dbReference type="RefSeq" id="WP_004114395.1">
    <property type="nucleotide sequence ID" value="NZ_CP033836.1"/>
</dbReference>
<keyword evidence="3" id="KW-0804">Transcription</keyword>
<keyword evidence="1" id="KW-0805">Transcription regulation</keyword>
<dbReference type="Pfam" id="PF13377">
    <property type="entry name" value="Peripla_BP_3"/>
    <property type="match status" value="1"/>
</dbReference>
<dbReference type="InterPro" id="IPR010982">
    <property type="entry name" value="Lambda_DNA-bd_dom_sf"/>
</dbReference>
<accession>A0ABD4ZEW6</accession>
<dbReference type="PROSITE" id="PS50932">
    <property type="entry name" value="HTH_LACI_2"/>
    <property type="match status" value="1"/>
</dbReference>
<dbReference type="PANTHER" id="PTHR30146:SF120">
    <property type="entry name" value="ALANINE RACEMASE"/>
    <property type="match status" value="1"/>
</dbReference>
<dbReference type="Gene3D" id="1.10.260.40">
    <property type="entry name" value="lambda repressor-like DNA-binding domains"/>
    <property type="match status" value="1"/>
</dbReference>
<dbReference type="EMBL" id="JASOLZ010000002">
    <property type="protein sequence ID" value="MDK6861445.1"/>
    <property type="molecule type" value="Genomic_DNA"/>
</dbReference>
<dbReference type="InterPro" id="IPR028082">
    <property type="entry name" value="Peripla_BP_I"/>
</dbReference>
<dbReference type="Pfam" id="PF00356">
    <property type="entry name" value="LacI"/>
    <property type="match status" value="1"/>
</dbReference>
<dbReference type="Gene3D" id="3.40.50.2300">
    <property type="match status" value="2"/>
</dbReference>
<evidence type="ECO:0000256" key="1">
    <source>
        <dbReference type="ARBA" id="ARBA00023015"/>
    </source>
</evidence>
<gene>
    <name evidence="5" type="ORF">QP355_02110</name>
</gene>
<proteinExistence type="predicted"/>
<dbReference type="Proteomes" id="UP001238969">
    <property type="component" value="Unassembled WGS sequence"/>
</dbReference>
<protein>
    <submittedName>
        <fullName evidence="5">LacI family DNA-binding transcriptional regulator</fullName>
    </submittedName>
</protein>
<dbReference type="AlphaFoldDB" id="A0ABD4ZEW6"/>
<evidence type="ECO:0000256" key="3">
    <source>
        <dbReference type="ARBA" id="ARBA00023163"/>
    </source>
</evidence>
<dbReference type="InterPro" id="IPR046335">
    <property type="entry name" value="LacI/GalR-like_sensor"/>
</dbReference>
<evidence type="ECO:0000313" key="6">
    <source>
        <dbReference type="Proteomes" id="UP001238969"/>
    </source>
</evidence>
<dbReference type="SMART" id="SM00354">
    <property type="entry name" value="HTH_LACI"/>
    <property type="match status" value="1"/>
</dbReference>
<reference evidence="5 6" key="1">
    <citation type="submission" date="2023-05" db="EMBL/GenBank/DDBJ databases">
        <title>Cataloging the Phylogenetic Diversity of Human Bladder Bacteria.</title>
        <authorList>
            <person name="Du J."/>
        </authorList>
    </citation>
    <scope>NUCLEOTIDE SEQUENCE [LARGE SCALE GENOMIC DNA]</scope>
    <source>
        <strain evidence="5 6">UMB6972</strain>
    </source>
</reference>
<comment type="caution">
    <text evidence="5">The sequence shown here is derived from an EMBL/GenBank/DDBJ whole genome shotgun (WGS) entry which is preliminary data.</text>
</comment>
<evidence type="ECO:0000313" key="5">
    <source>
        <dbReference type="EMBL" id="MDK6861445.1"/>
    </source>
</evidence>
<dbReference type="CDD" id="cd01392">
    <property type="entry name" value="HTH_LacI"/>
    <property type="match status" value="1"/>
</dbReference>
<dbReference type="SUPFAM" id="SSF47413">
    <property type="entry name" value="lambda repressor-like DNA-binding domains"/>
    <property type="match status" value="1"/>
</dbReference>
<dbReference type="InterPro" id="IPR000843">
    <property type="entry name" value="HTH_LacI"/>
</dbReference>
<dbReference type="PANTHER" id="PTHR30146">
    <property type="entry name" value="LACI-RELATED TRANSCRIPTIONAL REPRESSOR"/>
    <property type="match status" value="1"/>
</dbReference>
<dbReference type="PROSITE" id="PS00356">
    <property type="entry name" value="HTH_LACI_1"/>
    <property type="match status" value="1"/>
</dbReference>
<dbReference type="CDD" id="cd06267">
    <property type="entry name" value="PBP1_LacI_sugar_binding-like"/>
    <property type="match status" value="1"/>
</dbReference>
<name>A0ABD4ZEW6_GARVA</name>
<organism evidence="5 6">
    <name type="scientific">Gardnerella vaginalis</name>
    <dbReference type="NCBI Taxonomy" id="2702"/>
    <lineage>
        <taxon>Bacteria</taxon>
        <taxon>Bacillati</taxon>
        <taxon>Actinomycetota</taxon>
        <taxon>Actinomycetes</taxon>
        <taxon>Bifidobacteriales</taxon>
        <taxon>Bifidobacteriaceae</taxon>
        <taxon>Gardnerella</taxon>
    </lineage>
</organism>